<keyword evidence="1" id="KW-0812">Transmembrane</keyword>
<protein>
    <recommendedName>
        <fullName evidence="2">DUF4396 domain-containing protein</fullName>
    </recommendedName>
</protein>
<feature type="transmembrane region" description="Helical" evidence="1">
    <location>
        <begin position="215"/>
        <end position="239"/>
    </location>
</feature>
<dbReference type="RefSeq" id="WP_103913354.1">
    <property type="nucleotide sequence ID" value="NZ_FNUS01000002.1"/>
</dbReference>
<evidence type="ECO:0000313" key="4">
    <source>
        <dbReference type="Proteomes" id="UP000236738"/>
    </source>
</evidence>
<feature type="transmembrane region" description="Helical" evidence="1">
    <location>
        <begin position="47"/>
        <end position="67"/>
    </location>
</feature>
<feature type="transmembrane region" description="Helical" evidence="1">
    <location>
        <begin position="173"/>
        <end position="195"/>
    </location>
</feature>
<feature type="domain" description="DUF4396" evidence="2">
    <location>
        <begin position="99"/>
        <end position="245"/>
    </location>
</feature>
<reference evidence="4" key="1">
    <citation type="submission" date="2016-10" db="EMBL/GenBank/DDBJ databases">
        <authorList>
            <person name="Varghese N."/>
            <person name="Submissions S."/>
        </authorList>
    </citation>
    <scope>NUCLEOTIDE SEQUENCE [LARGE SCALE GENOMIC DNA]</scope>
    <source>
        <strain evidence="4">DSM 21580</strain>
    </source>
</reference>
<dbReference type="Pfam" id="PF14342">
    <property type="entry name" value="DUF4396"/>
    <property type="match status" value="1"/>
</dbReference>
<feature type="transmembrane region" description="Helical" evidence="1">
    <location>
        <begin position="12"/>
        <end position="32"/>
    </location>
</feature>
<feature type="transmembrane region" description="Helical" evidence="1">
    <location>
        <begin position="134"/>
        <end position="153"/>
    </location>
</feature>
<name>A0A1H5WZA1_9FLAO</name>
<proteinExistence type="predicted"/>
<sequence>MENLNAWSFLTNGFFVVSWYSAGLILAIWVLYDVYYVNTAVSKPLKTAFPIIIIFFSIIGLLMYLVTCRPKKMPLLKPKISTEDFEAKYHSKYVSNTFSKVTGSVMHCTAGDGLGILTAMVVGTYIGLGFWNEFIAEYIIGFLFGWLLFQYPAMRAMGLSSSDALWKGGRAEFFSMITMMGGMLFTMLVIIPHVLSSMPMPMTSMDMPMPMPDTYAFWGVAWFGLLIGTIVTYPMNWWLVSIGWKHGMQ</sequence>
<organism evidence="3 4">
    <name type="scientific">Halpernia humi</name>
    <dbReference type="NCBI Taxonomy" id="493375"/>
    <lineage>
        <taxon>Bacteria</taxon>
        <taxon>Pseudomonadati</taxon>
        <taxon>Bacteroidota</taxon>
        <taxon>Flavobacteriia</taxon>
        <taxon>Flavobacteriales</taxon>
        <taxon>Weeksellaceae</taxon>
        <taxon>Chryseobacterium group</taxon>
        <taxon>Halpernia</taxon>
    </lineage>
</organism>
<dbReference type="Proteomes" id="UP000236738">
    <property type="component" value="Unassembled WGS sequence"/>
</dbReference>
<accession>A0A1H5WZA1</accession>
<keyword evidence="1" id="KW-1133">Transmembrane helix</keyword>
<dbReference type="AlphaFoldDB" id="A0A1H5WZA1"/>
<keyword evidence="1" id="KW-0472">Membrane</keyword>
<gene>
    <name evidence="3" type="ORF">SAMN05421847_1383</name>
</gene>
<dbReference type="OrthoDB" id="510720at2"/>
<dbReference type="EMBL" id="FNUS01000002">
    <property type="protein sequence ID" value="SEG04663.1"/>
    <property type="molecule type" value="Genomic_DNA"/>
</dbReference>
<dbReference type="InterPro" id="IPR025509">
    <property type="entry name" value="DUF4396"/>
</dbReference>
<feature type="transmembrane region" description="Helical" evidence="1">
    <location>
        <begin position="109"/>
        <end position="128"/>
    </location>
</feature>
<evidence type="ECO:0000259" key="2">
    <source>
        <dbReference type="Pfam" id="PF14342"/>
    </source>
</evidence>
<evidence type="ECO:0000256" key="1">
    <source>
        <dbReference type="SAM" id="Phobius"/>
    </source>
</evidence>
<keyword evidence="4" id="KW-1185">Reference proteome</keyword>
<evidence type="ECO:0000313" key="3">
    <source>
        <dbReference type="EMBL" id="SEG04663.1"/>
    </source>
</evidence>